<name>A0A1G8R4F9_9BACI</name>
<dbReference type="EMBL" id="FNEV01000002">
    <property type="protein sequence ID" value="SDJ11849.1"/>
    <property type="molecule type" value="Genomic_DNA"/>
</dbReference>
<feature type="transmembrane region" description="Helical" evidence="1">
    <location>
        <begin position="6"/>
        <end position="24"/>
    </location>
</feature>
<evidence type="ECO:0000256" key="1">
    <source>
        <dbReference type="SAM" id="Phobius"/>
    </source>
</evidence>
<dbReference type="Pfam" id="PF13646">
    <property type="entry name" value="HEAT_2"/>
    <property type="match status" value="1"/>
</dbReference>
<keyword evidence="3" id="KW-1185">Reference proteome</keyword>
<keyword evidence="1" id="KW-1133">Transmembrane helix</keyword>
<keyword evidence="1" id="KW-0472">Membrane</keyword>
<dbReference type="Gene3D" id="1.25.10.10">
    <property type="entry name" value="Leucine-rich Repeat Variant"/>
    <property type="match status" value="1"/>
</dbReference>
<dbReference type="AlphaFoldDB" id="A0A1G8R4F9"/>
<keyword evidence="1" id="KW-0812">Transmembrane</keyword>
<gene>
    <name evidence="2" type="ORF">SAMN04490247_0817</name>
</gene>
<accession>A0A1G8R4F9</accession>
<dbReference type="InterPro" id="IPR011989">
    <property type="entry name" value="ARM-like"/>
</dbReference>
<dbReference type="OrthoDB" id="2112914at2"/>
<evidence type="ECO:0000313" key="2">
    <source>
        <dbReference type="EMBL" id="SDJ11849.1"/>
    </source>
</evidence>
<dbReference type="Proteomes" id="UP000199225">
    <property type="component" value="Unassembled WGS sequence"/>
</dbReference>
<evidence type="ECO:0008006" key="4">
    <source>
        <dbReference type="Google" id="ProtNLM"/>
    </source>
</evidence>
<dbReference type="InterPro" id="IPR016024">
    <property type="entry name" value="ARM-type_fold"/>
</dbReference>
<protein>
    <recommendedName>
        <fullName evidence="4">HEAT repeat-containing protein</fullName>
    </recommendedName>
</protein>
<reference evidence="3" key="1">
    <citation type="submission" date="2016-10" db="EMBL/GenBank/DDBJ databases">
        <authorList>
            <person name="Varghese N."/>
            <person name="Submissions S."/>
        </authorList>
    </citation>
    <scope>NUCLEOTIDE SEQUENCE [LARGE SCALE GENOMIC DNA]</scope>
    <source>
        <strain evidence="3">DSM 4771</strain>
    </source>
</reference>
<evidence type="ECO:0000313" key="3">
    <source>
        <dbReference type="Proteomes" id="UP000199225"/>
    </source>
</evidence>
<sequence length="346" mass="40513">MVEFALWFIIILFLLQLSVLFYLLTAKRKRISIEEEVNAGYQKWYIPFSSYTTGSEQDVPDPDLYGSTRVLVIEKILNHLIDHSNRKIDKGKLTHAAHLHLSRSYRLYLKKGSWSQRVNTLYFIEEFHMEDLKDDIWDLFSKSQHYDEEYRQSLRSLAVFGEERLVDVLLQDSRLSQRMIKELLRRFPFSIIEQLKSEMDQSKSRLPHSLQLAVVSYCGEKKDAASLPFIEKRLSLPNKEIRLKALRAIAEIGSCSDEELLLDFFQSSHWEERMLAAKAAGRLGLSEFEMYLNDLAGDREWWVRFAALEALRQLPEGASLLKEVSEHHEDRYARDMASRLLTMEVS</sequence>
<dbReference type="STRING" id="86666.SAMN04490247_0817"/>
<organism evidence="2 3">
    <name type="scientific">Salimicrobium halophilum</name>
    <dbReference type="NCBI Taxonomy" id="86666"/>
    <lineage>
        <taxon>Bacteria</taxon>
        <taxon>Bacillati</taxon>
        <taxon>Bacillota</taxon>
        <taxon>Bacilli</taxon>
        <taxon>Bacillales</taxon>
        <taxon>Bacillaceae</taxon>
        <taxon>Salimicrobium</taxon>
    </lineage>
</organism>
<dbReference type="SUPFAM" id="SSF48371">
    <property type="entry name" value="ARM repeat"/>
    <property type="match status" value="1"/>
</dbReference>
<proteinExistence type="predicted"/>
<dbReference type="RefSeq" id="WP_093192352.1">
    <property type="nucleotide sequence ID" value="NZ_FNEV01000002.1"/>
</dbReference>